<dbReference type="PANTHER" id="PTHR22981:SF7">
    <property type="entry name" value="3-HYDROXYISOBUTYRATE DEHYDROGENASE, MITOCHONDRIAL"/>
    <property type="match status" value="1"/>
</dbReference>
<keyword evidence="1" id="KW-0560">Oxidoreductase</keyword>
<comment type="caution">
    <text evidence="4">The sequence shown here is derived from an EMBL/GenBank/DDBJ whole genome shotgun (WGS) entry which is preliminary data.</text>
</comment>
<evidence type="ECO:0000256" key="2">
    <source>
        <dbReference type="ARBA" id="ARBA00023027"/>
    </source>
</evidence>
<sequence length="83" mass="8261">MAKVGFVGLGIMGAPMAGHLIDAGHELYLYDIKPVPAELTGKGGVACATGTDVAKNADIIITMVPDTPHVAAALFGENGVAAG</sequence>
<dbReference type="EMBL" id="JAHCQH010000021">
    <property type="protein sequence ID" value="MBS9478972.1"/>
    <property type="molecule type" value="Genomic_DNA"/>
</dbReference>
<evidence type="ECO:0000259" key="3">
    <source>
        <dbReference type="Pfam" id="PF03446"/>
    </source>
</evidence>
<evidence type="ECO:0000256" key="1">
    <source>
        <dbReference type="ARBA" id="ARBA00023002"/>
    </source>
</evidence>
<dbReference type="Pfam" id="PF03446">
    <property type="entry name" value="NAD_binding_2"/>
    <property type="match status" value="1"/>
</dbReference>
<evidence type="ECO:0000313" key="5">
    <source>
        <dbReference type="EMBL" id="MBS9478972.1"/>
    </source>
</evidence>
<name>A0ABS5R3J0_9HYPH</name>
<dbReference type="InterPro" id="IPR002204">
    <property type="entry name" value="3-OH-isobutyrate_DH-rel_CS"/>
</dbReference>
<keyword evidence="2" id="KW-0520">NAD</keyword>
<feature type="non-terminal residue" evidence="4">
    <location>
        <position position="83"/>
    </location>
</feature>
<proteinExistence type="predicted"/>
<dbReference type="InterPro" id="IPR006115">
    <property type="entry name" value="6PGDH_NADP-bd"/>
</dbReference>
<dbReference type="SUPFAM" id="SSF51735">
    <property type="entry name" value="NAD(P)-binding Rossmann-fold domains"/>
    <property type="match status" value="1"/>
</dbReference>
<dbReference type="InterPro" id="IPR036291">
    <property type="entry name" value="NAD(P)-bd_dom_sf"/>
</dbReference>
<evidence type="ECO:0000313" key="4">
    <source>
        <dbReference type="EMBL" id="MBS9475847.1"/>
    </source>
</evidence>
<accession>A0ABS5R3J0</accession>
<dbReference type="PANTHER" id="PTHR22981">
    <property type="entry name" value="3-HYDROXYISOBUTYRATE DEHYDROGENASE-RELATED"/>
    <property type="match status" value="1"/>
</dbReference>
<reference evidence="4" key="1">
    <citation type="submission" date="2021-05" db="EMBL/GenBank/DDBJ databases">
        <authorList>
            <person name="Sun Q."/>
            <person name="Inoue M."/>
        </authorList>
    </citation>
    <scope>NUCLEOTIDE SEQUENCE</scope>
    <source>
        <strain evidence="4">VKM B-3255</strain>
    </source>
</reference>
<dbReference type="PROSITE" id="PS00895">
    <property type="entry name" value="3_HYDROXYISOBUT_DH"/>
    <property type="match status" value="1"/>
</dbReference>
<feature type="domain" description="6-phosphogluconate dehydrogenase NADP-binding" evidence="3">
    <location>
        <begin position="3"/>
        <end position="82"/>
    </location>
</feature>
<gene>
    <name evidence="4" type="ORF">KIP89_01850</name>
    <name evidence="5" type="ORF">KIP89_17830</name>
</gene>
<evidence type="ECO:0000313" key="6">
    <source>
        <dbReference type="Proteomes" id="UP001166585"/>
    </source>
</evidence>
<dbReference type="Proteomes" id="UP001166585">
    <property type="component" value="Unassembled WGS sequence"/>
</dbReference>
<dbReference type="EMBL" id="JAHCQH010000010">
    <property type="protein sequence ID" value="MBS9475847.1"/>
    <property type="molecule type" value="Genomic_DNA"/>
</dbReference>
<dbReference type="RefSeq" id="WP_213753717.1">
    <property type="nucleotide sequence ID" value="NZ_JAHCQH010000010.1"/>
</dbReference>
<protein>
    <submittedName>
        <fullName evidence="4">NAD(P)-binding domain-containing protein</fullName>
    </submittedName>
</protein>
<organism evidence="4 6">
    <name type="scientific">Ancylobacter radicis</name>
    <dbReference type="NCBI Taxonomy" id="2836179"/>
    <lineage>
        <taxon>Bacteria</taxon>
        <taxon>Pseudomonadati</taxon>
        <taxon>Pseudomonadota</taxon>
        <taxon>Alphaproteobacteria</taxon>
        <taxon>Hyphomicrobiales</taxon>
        <taxon>Xanthobacteraceae</taxon>
        <taxon>Ancylobacter</taxon>
    </lineage>
</organism>
<keyword evidence="6" id="KW-1185">Reference proteome</keyword>
<dbReference type="Gene3D" id="3.40.50.720">
    <property type="entry name" value="NAD(P)-binding Rossmann-like Domain"/>
    <property type="match status" value="1"/>
</dbReference>